<accession>A0A3P7LLW4</accession>
<gene>
    <name evidence="4" type="ORF">DILT_LOCUS6749</name>
</gene>
<dbReference type="PROSITE" id="PS50021">
    <property type="entry name" value="CH"/>
    <property type="match status" value="2"/>
</dbReference>
<dbReference type="AlphaFoldDB" id="A0A3P7LLW4"/>
<name>A0A3P7LLW4_DIBLA</name>
<protein>
    <recommendedName>
        <fullName evidence="3">Calponin-homology (CH) domain-containing protein</fullName>
    </recommendedName>
</protein>
<sequence>MIANVNKALHYIESKGVHLVSIGPEQIVDGNTKMILGMIWTIILRFCIQDITVEELHAKEGLLLWCQRKTAPYNNVNVQNFHMSWKDGLAFCALIHRHRPELIDYAKLSKDNPIQNLNYAFDVAEKYLDIPKMLDAEGKPISRRGSIVHLTFKNTIMNVLFAFFVC</sequence>
<keyword evidence="1" id="KW-0677">Repeat</keyword>
<evidence type="ECO:0000256" key="2">
    <source>
        <dbReference type="ARBA" id="ARBA00023203"/>
    </source>
</evidence>
<evidence type="ECO:0000313" key="5">
    <source>
        <dbReference type="Proteomes" id="UP000281553"/>
    </source>
</evidence>
<dbReference type="Proteomes" id="UP000281553">
    <property type="component" value="Unassembled WGS sequence"/>
</dbReference>
<feature type="domain" description="Calponin-homology (CH)" evidence="3">
    <location>
        <begin position="56"/>
        <end position="166"/>
    </location>
</feature>
<dbReference type="OrthoDB" id="18853at2759"/>
<dbReference type="EMBL" id="UYRU01050282">
    <property type="protein sequence ID" value="VDN10918.1"/>
    <property type="molecule type" value="Genomic_DNA"/>
</dbReference>
<keyword evidence="5" id="KW-1185">Reference proteome</keyword>
<proteinExistence type="predicted"/>
<organism evidence="4 5">
    <name type="scientific">Dibothriocephalus latus</name>
    <name type="common">Fish tapeworm</name>
    <name type="synonym">Diphyllobothrium latum</name>
    <dbReference type="NCBI Taxonomy" id="60516"/>
    <lineage>
        <taxon>Eukaryota</taxon>
        <taxon>Metazoa</taxon>
        <taxon>Spiralia</taxon>
        <taxon>Lophotrochozoa</taxon>
        <taxon>Platyhelminthes</taxon>
        <taxon>Cestoda</taxon>
        <taxon>Eucestoda</taxon>
        <taxon>Diphyllobothriidea</taxon>
        <taxon>Diphyllobothriidae</taxon>
        <taxon>Dibothriocephalus</taxon>
    </lineage>
</organism>
<dbReference type="FunFam" id="1.10.418.10:FF:000001">
    <property type="entry name" value="Actinin alpha 1"/>
    <property type="match status" value="1"/>
</dbReference>
<dbReference type="Pfam" id="PF00307">
    <property type="entry name" value="CH"/>
    <property type="match status" value="2"/>
</dbReference>
<evidence type="ECO:0000259" key="3">
    <source>
        <dbReference type="PROSITE" id="PS50021"/>
    </source>
</evidence>
<evidence type="ECO:0000313" key="4">
    <source>
        <dbReference type="EMBL" id="VDN10918.1"/>
    </source>
</evidence>
<reference evidence="4 5" key="1">
    <citation type="submission" date="2018-11" db="EMBL/GenBank/DDBJ databases">
        <authorList>
            <consortium name="Pathogen Informatics"/>
        </authorList>
    </citation>
    <scope>NUCLEOTIDE SEQUENCE [LARGE SCALE GENOMIC DNA]</scope>
</reference>
<dbReference type="InterPro" id="IPR036872">
    <property type="entry name" value="CH_dom_sf"/>
</dbReference>
<dbReference type="SMART" id="SM00033">
    <property type="entry name" value="CH"/>
    <property type="match status" value="1"/>
</dbReference>
<dbReference type="GO" id="GO:0003779">
    <property type="term" value="F:actin binding"/>
    <property type="evidence" value="ECO:0007669"/>
    <property type="project" value="UniProtKB-KW"/>
</dbReference>
<keyword evidence="2" id="KW-0009">Actin-binding</keyword>
<evidence type="ECO:0000256" key="1">
    <source>
        <dbReference type="ARBA" id="ARBA00022737"/>
    </source>
</evidence>
<dbReference type="SUPFAM" id="SSF47576">
    <property type="entry name" value="Calponin-homology domain, CH-domain"/>
    <property type="match status" value="1"/>
</dbReference>
<dbReference type="Gene3D" id="1.10.418.10">
    <property type="entry name" value="Calponin-like domain"/>
    <property type="match status" value="2"/>
</dbReference>
<dbReference type="InterPro" id="IPR001715">
    <property type="entry name" value="CH_dom"/>
</dbReference>
<feature type="domain" description="Calponin-homology (CH)" evidence="3">
    <location>
        <begin position="1"/>
        <end position="47"/>
    </location>
</feature>
<dbReference type="PANTHER" id="PTHR11915">
    <property type="entry name" value="SPECTRIN/FILAMIN RELATED CYTOSKELETAL PROTEIN"/>
    <property type="match status" value="1"/>
</dbReference>